<proteinExistence type="predicted"/>
<evidence type="ECO:0000313" key="1">
    <source>
        <dbReference type="Ensembl" id="ENSFALP00000032275.1"/>
    </source>
</evidence>
<organism evidence="1 2">
    <name type="scientific">Ficedula albicollis</name>
    <name type="common">Collared flycatcher</name>
    <name type="synonym">Muscicapa albicollis</name>
    <dbReference type="NCBI Taxonomy" id="59894"/>
    <lineage>
        <taxon>Eukaryota</taxon>
        <taxon>Metazoa</taxon>
        <taxon>Chordata</taxon>
        <taxon>Craniata</taxon>
        <taxon>Vertebrata</taxon>
        <taxon>Euteleostomi</taxon>
        <taxon>Archelosauria</taxon>
        <taxon>Archosauria</taxon>
        <taxon>Dinosauria</taxon>
        <taxon>Saurischia</taxon>
        <taxon>Theropoda</taxon>
        <taxon>Coelurosauria</taxon>
        <taxon>Aves</taxon>
        <taxon>Neognathae</taxon>
        <taxon>Neoaves</taxon>
        <taxon>Telluraves</taxon>
        <taxon>Australaves</taxon>
        <taxon>Passeriformes</taxon>
        <taxon>Muscicapidae</taxon>
        <taxon>Ficedula</taxon>
    </lineage>
</organism>
<sequence>GVAVLPLWASLSQAGCKQRSGSSSFSFVSISSSATCGSCPPAGSWPSWWKASEKSSTSATARVAVAERGGCPRSRTSTMSFCRAASLSVTARAVRTSPLCSPTRNSAGSVALASSYDSHAF</sequence>
<name>A0A803WBB9_FICAL</name>
<dbReference type="Proteomes" id="UP000016665">
    <property type="component" value="Unplaced"/>
</dbReference>
<dbReference type="GeneTree" id="ENSGT01040000241462"/>
<protein>
    <submittedName>
        <fullName evidence="1">Uncharacterized protein</fullName>
    </submittedName>
</protein>
<evidence type="ECO:0000313" key="2">
    <source>
        <dbReference type="Proteomes" id="UP000016665"/>
    </source>
</evidence>
<reference evidence="1" key="2">
    <citation type="submission" date="2025-09" db="UniProtKB">
        <authorList>
            <consortium name="Ensembl"/>
        </authorList>
    </citation>
    <scope>IDENTIFICATION</scope>
</reference>
<keyword evidence="2" id="KW-1185">Reference proteome</keyword>
<reference evidence="1" key="1">
    <citation type="submission" date="2025-08" db="UniProtKB">
        <authorList>
            <consortium name="Ensembl"/>
        </authorList>
    </citation>
    <scope>IDENTIFICATION</scope>
</reference>
<accession>A0A803WBB9</accession>
<dbReference type="AlphaFoldDB" id="A0A803WBB9"/>
<dbReference type="Ensembl" id="ENSFALT00000037931.1">
    <property type="protein sequence ID" value="ENSFALP00000032275.1"/>
    <property type="gene ID" value="ENSFALG00000024092.1"/>
</dbReference>